<dbReference type="EMBL" id="MN740728">
    <property type="protein sequence ID" value="QHS80930.1"/>
    <property type="molecule type" value="Genomic_DNA"/>
</dbReference>
<proteinExistence type="predicted"/>
<accession>A0A6C0ANB1</accession>
<sequence length="187" mass="21766">MLNTFDLNLIYTVTACTLASIIVIRESIDYCLRTKAPTCEESQDQAYEVSDKAEMVFEKQEPVLDIVTKNIPEQLIEYSPAPYNHVLWPSPRPKNFVKAIIKEDPDFKQPHQRLAHDTSVDILAERACMSRKDFLRTNPLTYSERYMKGMNAIYLLKGSIDRLEYLLRSETLKQQSWRVENGKTSHY</sequence>
<organism evidence="1">
    <name type="scientific">viral metagenome</name>
    <dbReference type="NCBI Taxonomy" id="1070528"/>
    <lineage>
        <taxon>unclassified sequences</taxon>
        <taxon>metagenomes</taxon>
        <taxon>organismal metagenomes</taxon>
    </lineage>
</organism>
<reference evidence="1" key="1">
    <citation type="journal article" date="2020" name="Nature">
        <title>Giant virus diversity and host interactions through global metagenomics.</title>
        <authorList>
            <person name="Schulz F."/>
            <person name="Roux S."/>
            <person name="Paez-Espino D."/>
            <person name="Jungbluth S."/>
            <person name="Walsh D.A."/>
            <person name="Denef V.J."/>
            <person name="McMahon K.D."/>
            <person name="Konstantinidis K.T."/>
            <person name="Eloe-Fadrosh E.A."/>
            <person name="Kyrpides N.C."/>
            <person name="Woyke T."/>
        </authorList>
    </citation>
    <scope>NUCLEOTIDE SEQUENCE</scope>
    <source>
        <strain evidence="1">GVMAG-S-1101161-73</strain>
    </source>
</reference>
<name>A0A6C0ANB1_9ZZZZ</name>
<evidence type="ECO:0000313" key="1">
    <source>
        <dbReference type="EMBL" id="QHS80930.1"/>
    </source>
</evidence>
<protein>
    <submittedName>
        <fullName evidence="1">Uncharacterized protein</fullName>
    </submittedName>
</protein>
<dbReference type="AlphaFoldDB" id="A0A6C0ANB1"/>